<accession>G5JNB9</accession>
<sequence>MSCLTIKLSIMEQKTSNSIVSPIIVLGEAERKRFDLFLDKSGKDV</sequence>
<evidence type="ECO:0000313" key="2">
    <source>
        <dbReference type="Proteomes" id="UP000004322"/>
    </source>
</evidence>
<comment type="caution">
    <text evidence="1">The sequence shown here is derived from an EMBL/GenBank/DDBJ whole genome shotgun (WGS) entry which is preliminary data.</text>
</comment>
<reference evidence="1" key="1">
    <citation type="submission" date="2011-07" db="EMBL/GenBank/DDBJ databases">
        <authorList>
            <person name="Stanhope M.J."/>
            <person name="Durkin A.S."/>
            <person name="Hostetler J."/>
            <person name="Kim M."/>
            <person name="Radune D."/>
            <person name="Singh I."/>
            <person name="Town C.D."/>
        </authorList>
    </citation>
    <scope>NUCLEOTIDE SEQUENCE [LARGE SCALE GENOMIC DNA]</scope>
    <source>
        <strain evidence="1">HS-6</strain>
    </source>
</reference>
<proteinExistence type="predicted"/>
<dbReference type="Proteomes" id="UP000004322">
    <property type="component" value="Unassembled WGS sequence"/>
</dbReference>
<gene>
    <name evidence="1" type="ORF">STRCR_0156</name>
</gene>
<organism evidence="1 2">
    <name type="scientific">Streptococcus criceti HS-6</name>
    <dbReference type="NCBI Taxonomy" id="873449"/>
    <lineage>
        <taxon>Bacteria</taxon>
        <taxon>Bacillati</taxon>
        <taxon>Bacillota</taxon>
        <taxon>Bacilli</taxon>
        <taxon>Lactobacillales</taxon>
        <taxon>Streptococcaceae</taxon>
        <taxon>Streptococcus</taxon>
    </lineage>
</organism>
<dbReference type="EMBL" id="AEUV02000002">
    <property type="protein sequence ID" value="EHI74821.1"/>
    <property type="molecule type" value="Genomic_DNA"/>
</dbReference>
<keyword evidence="2" id="KW-1185">Reference proteome</keyword>
<name>G5JNB9_STRCG</name>
<evidence type="ECO:0000313" key="1">
    <source>
        <dbReference type="EMBL" id="EHI74821.1"/>
    </source>
</evidence>
<dbReference type="AlphaFoldDB" id="G5JNB9"/>
<protein>
    <submittedName>
        <fullName evidence="1">Uncharacterized protein</fullName>
    </submittedName>
</protein>